<organism evidence="9 10">
    <name type="scientific">[Clostridium] citroniae WAL-19142</name>
    <dbReference type="NCBI Taxonomy" id="742734"/>
    <lineage>
        <taxon>Bacteria</taxon>
        <taxon>Bacillati</taxon>
        <taxon>Bacillota</taxon>
        <taxon>Clostridia</taxon>
        <taxon>Lachnospirales</taxon>
        <taxon>Lachnospiraceae</taxon>
        <taxon>Enterocloster</taxon>
    </lineage>
</organism>
<dbReference type="RefSeq" id="WP_048930962.1">
    <property type="nucleotide sequence ID" value="NZ_KQ235884.1"/>
</dbReference>
<dbReference type="Pfam" id="PF14659">
    <property type="entry name" value="Phage_int_SAM_3"/>
    <property type="match status" value="1"/>
</dbReference>
<keyword evidence="4 6" id="KW-0238">DNA-binding</keyword>
<dbReference type="InterPro" id="IPR010998">
    <property type="entry name" value="Integrase_recombinase_N"/>
</dbReference>
<dbReference type="Proteomes" id="UP000037392">
    <property type="component" value="Unassembled WGS sequence"/>
</dbReference>
<accession>A0A0J9BM87</accession>
<dbReference type="InterPro" id="IPR002104">
    <property type="entry name" value="Integrase_catalytic"/>
</dbReference>
<comment type="similarity">
    <text evidence="2">Belongs to the 'phage' integrase family.</text>
</comment>
<evidence type="ECO:0000256" key="2">
    <source>
        <dbReference type="ARBA" id="ARBA00008857"/>
    </source>
</evidence>
<dbReference type="EMBL" id="ADLK01000042">
    <property type="protein sequence ID" value="KMW13988.1"/>
    <property type="molecule type" value="Genomic_DNA"/>
</dbReference>
<dbReference type="AlphaFoldDB" id="A0A0J9BM87"/>
<dbReference type="GO" id="GO:0003677">
    <property type="term" value="F:DNA binding"/>
    <property type="evidence" value="ECO:0007669"/>
    <property type="project" value="UniProtKB-UniRule"/>
</dbReference>
<keyword evidence="5" id="KW-0233">DNA recombination</keyword>
<name>A0A0J9BM87_9FIRM</name>
<evidence type="ECO:0000313" key="10">
    <source>
        <dbReference type="Proteomes" id="UP000037392"/>
    </source>
</evidence>
<proteinExistence type="inferred from homology"/>
<dbReference type="Pfam" id="PF00589">
    <property type="entry name" value="Phage_integrase"/>
    <property type="match status" value="1"/>
</dbReference>
<dbReference type="GO" id="GO:0015074">
    <property type="term" value="P:DNA integration"/>
    <property type="evidence" value="ECO:0007669"/>
    <property type="project" value="UniProtKB-KW"/>
</dbReference>
<evidence type="ECO:0000256" key="1">
    <source>
        <dbReference type="ARBA" id="ARBA00003283"/>
    </source>
</evidence>
<evidence type="ECO:0000259" key="7">
    <source>
        <dbReference type="PROSITE" id="PS51898"/>
    </source>
</evidence>
<dbReference type="GO" id="GO:0006310">
    <property type="term" value="P:DNA recombination"/>
    <property type="evidence" value="ECO:0007669"/>
    <property type="project" value="UniProtKB-KW"/>
</dbReference>
<evidence type="ECO:0000256" key="5">
    <source>
        <dbReference type="ARBA" id="ARBA00023172"/>
    </source>
</evidence>
<dbReference type="InterPro" id="IPR004107">
    <property type="entry name" value="Integrase_SAM-like_N"/>
</dbReference>
<dbReference type="PANTHER" id="PTHR30629">
    <property type="entry name" value="PROPHAGE INTEGRASE"/>
    <property type="match status" value="1"/>
</dbReference>
<sequence length="351" mass="41322">MPSYYDENQKTWYCKFYYTDWTGQRKQKLKRGFPRQRDAKDWERNFLEKQQGSPDMAFKSLCELYLEDSRKNCKLSSYKIKKSLCDTHILPYFKDKPINKIRPADIRKWQNTIKESISSEVHQKNINQQFSSIMNFAVRYYGLRKNPCSIAGSIGRRKARKMDFWTLDEFNRFIVQVNDLPLKMAYLVLFYAGLRLGELLALTRSDLSVPSRTLTISKTYHRYDKADLITSPKTDNSYRTITLPPLLVDALSDYIERNYDMQPGDRLFPQVTEFKLRYWKKEACNASGVKVIRLHDIRHSHVSLLIDMGFSPHLIAERIGDTVQMVNEVYGHLYPNRHAEVANKLQEIVSL</sequence>
<reference evidence="9 10" key="1">
    <citation type="submission" date="2011-04" db="EMBL/GenBank/DDBJ databases">
        <title>The Genome Sequence of Clostridium citroniae WAL-19142.</title>
        <authorList>
            <consortium name="The Broad Institute Genome Sequencing Platform"/>
            <person name="Earl A."/>
            <person name="Ward D."/>
            <person name="Feldgarden M."/>
            <person name="Gevers D."/>
            <person name="Warren Y.A."/>
            <person name="Tyrrell K.L."/>
            <person name="Citron D.M."/>
            <person name="Goldstein E.J."/>
            <person name="Daigneault M."/>
            <person name="Allen-Vercoe E."/>
            <person name="Young S.K."/>
            <person name="Zeng Q."/>
            <person name="Gargeya S."/>
            <person name="Fitzgerald M."/>
            <person name="Haas B."/>
            <person name="Abouelleil A."/>
            <person name="Alvarado L."/>
            <person name="Arachchi H.M."/>
            <person name="Berlin A."/>
            <person name="Brown A."/>
            <person name="Chapman S.B."/>
            <person name="Chen Z."/>
            <person name="Dunbar C."/>
            <person name="Freedman E."/>
            <person name="Gearin G."/>
            <person name="Gellesch M."/>
            <person name="Goldberg J."/>
            <person name="Griggs A."/>
            <person name="Gujja S."/>
            <person name="Heilman E.R."/>
            <person name="Heiman D."/>
            <person name="Howarth C."/>
            <person name="Larson L."/>
            <person name="Lui A."/>
            <person name="MacDonald P.J."/>
            <person name="Mehta T."/>
            <person name="Montmayeur A."/>
            <person name="Murphy C."/>
            <person name="Neiman D."/>
            <person name="Pearson M."/>
            <person name="Priest M."/>
            <person name="Roberts A."/>
            <person name="Saif S."/>
            <person name="Shea T."/>
            <person name="Shenoy N."/>
            <person name="Sisk P."/>
            <person name="Stolte C."/>
            <person name="Sykes S."/>
            <person name="White J."/>
            <person name="Yandava C."/>
            <person name="Wortman J."/>
            <person name="Nusbaum C."/>
            <person name="Birren B."/>
        </authorList>
    </citation>
    <scope>NUCLEOTIDE SEQUENCE [LARGE SCALE GENOMIC DNA]</scope>
    <source>
        <strain evidence="9 10">WAL-19142</strain>
    </source>
</reference>
<dbReference type="SUPFAM" id="SSF56349">
    <property type="entry name" value="DNA breaking-rejoining enzymes"/>
    <property type="match status" value="1"/>
</dbReference>
<feature type="domain" description="Tyr recombinase" evidence="7">
    <location>
        <begin position="160"/>
        <end position="343"/>
    </location>
</feature>
<dbReference type="Gene3D" id="1.10.150.130">
    <property type="match status" value="1"/>
</dbReference>
<dbReference type="GeneID" id="93164763"/>
<dbReference type="CDD" id="cd01189">
    <property type="entry name" value="INT_ICEBs1_C_like"/>
    <property type="match status" value="1"/>
</dbReference>
<evidence type="ECO:0000256" key="6">
    <source>
        <dbReference type="PROSITE-ProRule" id="PRU01248"/>
    </source>
</evidence>
<comment type="function">
    <text evidence="1">Site-specific tyrosine recombinase, which acts by catalyzing the cutting and rejoining of the recombining DNA molecules.</text>
</comment>
<dbReference type="OrthoDB" id="9803188at2"/>
<evidence type="ECO:0000259" key="8">
    <source>
        <dbReference type="PROSITE" id="PS51900"/>
    </source>
</evidence>
<feature type="domain" description="Core-binding (CB)" evidence="8">
    <location>
        <begin position="56"/>
        <end position="138"/>
    </location>
</feature>
<dbReference type="InterPro" id="IPR050808">
    <property type="entry name" value="Phage_Integrase"/>
</dbReference>
<dbReference type="InterPro" id="IPR028259">
    <property type="entry name" value="AP2-like_int_N"/>
</dbReference>
<keyword evidence="3" id="KW-0229">DNA integration</keyword>
<dbReference type="InterPro" id="IPR044068">
    <property type="entry name" value="CB"/>
</dbReference>
<protein>
    <recommendedName>
        <fullName evidence="11">Tyr recombinase domain-containing protein</fullName>
    </recommendedName>
</protein>
<gene>
    <name evidence="9" type="ORF">HMPREF9470_04927</name>
</gene>
<evidence type="ECO:0000256" key="3">
    <source>
        <dbReference type="ARBA" id="ARBA00022908"/>
    </source>
</evidence>
<dbReference type="Pfam" id="PF14657">
    <property type="entry name" value="Arm-DNA-bind_4"/>
    <property type="match status" value="1"/>
</dbReference>
<dbReference type="PROSITE" id="PS51898">
    <property type="entry name" value="TYR_RECOMBINASE"/>
    <property type="match status" value="1"/>
</dbReference>
<dbReference type="PATRIC" id="fig|742734.4.peg.5274"/>
<evidence type="ECO:0000313" key="9">
    <source>
        <dbReference type="EMBL" id="KMW13988.1"/>
    </source>
</evidence>
<dbReference type="InterPro" id="IPR013762">
    <property type="entry name" value="Integrase-like_cat_sf"/>
</dbReference>
<comment type="caution">
    <text evidence="9">The sequence shown here is derived from an EMBL/GenBank/DDBJ whole genome shotgun (WGS) entry which is preliminary data.</text>
</comment>
<dbReference type="PANTHER" id="PTHR30629:SF2">
    <property type="entry name" value="PROPHAGE INTEGRASE INTS-RELATED"/>
    <property type="match status" value="1"/>
</dbReference>
<dbReference type="Gene3D" id="1.10.443.10">
    <property type="entry name" value="Intergrase catalytic core"/>
    <property type="match status" value="1"/>
</dbReference>
<dbReference type="InterPro" id="IPR011010">
    <property type="entry name" value="DNA_brk_join_enz"/>
</dbReference>
<evidence type="ECO:0008006" key="11">
    <source>
        <dbReference type="Google" id="ProtNLM"/>
    </source>
</evidence>
<dbReference type="PROSITE" id="PS51900">
    <property type="entry name" value="CB"/>
    <property type="match status" value="1"/>
</dbReference>
<evidence type="ECO:0000256" key="4">
    <source>
        <dbReference type="ARBA" id="ARBA00023125"/>
    </source>
</evidence>